<dbReference type="Proteomes" id="UP000193560">
    <property type="component" value="Unassembled WGS sequence"/>
</dbReference>
<dbReference type="AlphaFoldDB" id="A0A1X2IFW8"/>
<keyword evidence="2" id="KW-0106">Calcium</keyword>
<dbReference type="InterPro" id="IPR050230">
    <property type="entry name" value="CALM/Myosin/TropC-like"/>
</dbReference>
<dbReference type="PANTHER" id="PTHR23048:SF0">
    <property type="entry name" value="CALMODULIN LIKE 3"/>
    <property type="match status" value="1"/>
</dbReference>
<organism evidence="4 5">
    <name type="scientific">Absidia repens</name>
    <dbReference type="NCBI Taxonomy" id="90262"/>
    <lineage>
        <taxon>Eukaryota</taxon>
        <taxon>Fungi</taxon>
        <taxon>Fungi incertae sedis</taxon>
        <taxon>Mucoromycota</taxon>
        <taxon>Mucoromycotina</taxon>
        <taxon>Mucoromycetes</taxon>
        <taxon>Mucorales</taxon>
        <taxon>Cunninghamellaceae</taxon>
        <taxon>Absidia</taxon>
    </lineage>
</organism>
<dbReference type="CDD" id="cd00051">
    <property type="entry name" value="EFh"/>
    <property type="match status" value="1"/>
</dbReference>
<dbReference type="InterPro" id="IPR002048">
    <property type="entry name" value="EF_hand_dom"/>
</dbReference>
<feature type="domain" description="EF-hand" evidence="3">
    <location>
        <begin position="14"/>
        <end position="49"/>
    </location>
</feature>
<name>A0A1X2IFW8_9FUNG</name>
<evidence type="ECO:0000256" key="2">
    <source>
        <dbReference type="ARBA" id="ARBA00022837"/>
    </source>
</evidence>
<comment type="caution">
    <text evidence="4">The sequence shown here is derived from an EMBL/GenBank/DDBJ whole genome shotgun (WGS) entry which is preliminary data.</text>
</comment>
<protein>
    <recommendedName>
        <fullName evidence="3">EF-hand domain-containing protein</fullName>
    </recommendedName>
</protein>
<dbReference type="InterPro" id="IPR011992">
    <property type="entry name" value="EF-hand-dom_pair"/>
</dbReference>
<dbReference type="EMBL" id="MCGE01000012">
    <property type="protein sequence ID" value="ORZ15817.1"/>
    <property type="molecule type" value="Genomic_DNA"/>
</dbReference>
<feature type="domain" description="EF-hand" evidence="3">
    <location>
        <begin position="125"/>
        <end position="160"/>
    </location>
</feature>
<evidence type="ECO:0000313" key="4">
    <source>
        <dbReference type="EMBL" id="ORZ15817.1"/>
    </source>
</evidence>
<dbReference type="GO" id="GO:0005509">
    <property type="term" value="F:calcium ion binding"/>
    <property type="evidence" value="ECO:0007669"/>
    <property type="project" value="InterPro"/>
</dbReference>
<dbReference type="PROSITE" id="PS00018">
    <property type="entry name" value="EF_HAND_1"/>
    <property type="match status" value="3"/>
</dbReference>
<dbReference type="Gene3D" id="1.10.238.10">
    <property type="entry name" value="EF-hand"/>
    <property type="match status" value="2"/>
</dbReference>
<feature type="domain" description="EF-hand" evidence="3">
    <location>
        <begin position="89"/>
        <end position="124"/>
    </location>
</feature>
<dbReference type="FunFam" id="1.10.238.10:FF:000001">
    <property type="entry name" value="Calmodulin 1"/>
    <property type="match status" value="1"/>
</dbReference>
<dbReference type="GO" id="GO:0016460">
    <property type="term" value="C:myosin II complex"/>
    <property type="evidence" value="ECO:0007669"/>
    <property type="project" value="TreeGrafter"/>
</dbReference>
<dbReference type="OrthoDB" id="26525at2759"/>
<evidence type="ECO:0000313" key="5">
    <source>
        <dbReference type="Proteomes" id="UP000193560"/>
    </source>
</evidence>
<reference evidence="4 5" key="1">
    <citation type="submission" date="2016-07" db="EMBL/GenBank/DDBJ databases">
        <title>Pervasive Adenine N6-methylation of Active Genes in Fungi.</title>
        <authorList>
            <consortium name="DOE Joint Genome Institute"/>
            <person name="Mondo S.J."/>
            <person name="Dannebaum R.O."/>
            <person name="Kuo R.C."/>
            <person name="Labutti K."/>
            <person name="Haridas S."/>
            <person name="Kuo A."/>
            <person name="Salamov A."/>
            <person name="Ahrendt S.R."/>
            <person name="Lipzen A."/>
            <person name="Sullivan W."/>
            <person name="Andreopoulos W.B."/>
            <person name="Clum A."/>
            <person name="Lindquist E."/>
            <person name="Daum C."/>
            <person name="Ramamoorthy G.K."/>
            <person name="Gryganskyi A."/>
            <person name="Culley D."/>
            <person name="Magnuson J.K."/>
            <person name="James T.Y."/>
            <person name="O'Malley M.A."/>
            <person name="Stajich J.E."/>
            <person name="Spatafora J.W."/>
            <person name="Visel A."/>
            <person name="Grigoriev I.V."/>
        </authorList>
    </citation>
    <scope>NUCLEOTIDE SEQUENCE [LARGE SCALE GENOMIC DNA]</scope>
    <source>
        <strain evidence="4 5">NRRL 1336</strain>
    </source>
</reference>
<dbReference type="STRING" id="90262.A0A1X2IFW8"/>
<dbReference type="SMART" id="SM00054">
    <property type="entry name" value="EFh"/>
    <property type="match status" value="4"/>
</dbReference>
<sequence>MSRQSFSLHFLSNQKKQELQDMFDTFDKDHDDKVSSNELRNMLGSTGFDEAQVNSLLSKIHTDSEGYISFNDFAKFMKPTLRTPLRLTSKQQELLETFKAFDKNGDGVINAKELTAMMHQLGDRITMEEAKQLISDVDEDNDGVINFDEFARHFGVQPPSSPTTARVSRDSRGSIEIPPCNHSHHRFSLRRFFCKQPH</sequence>
<dbReference type="InterPro" id="IPR018247">
    <property type="entry name" value="EF_Hand_1_Ca_BS"/>
</dbReference>
<proteinExistence type="predicted"/>
<dbReference type="SUPFAM" id="SSF47473">
    <property type="entry name" value="EF-hand"/>
    <property type="match status" value="1"/>
</dbReference>
<dbReference type="PROSITE" id="PS50222">
    <property type="entry name" value="EF_HAND_2"/>
    <property type="match status" value="3"/>
</dbReference>
<evidence type="ECO:0000259" key="3">
    <source>
        <dbReference type="PROSITE" id="PS50222"/>
    </source>
</evidence>
<evidence type="ECO:0000256" key="1">
    <source>
        <dbReference type="ARBA" id="ARBA00022737"/>
    </source>
</evidence>
<accession>A0A1X2IFW8</accession>
<keyword evidence="5" id="KW-1185">Reference proteome</keyword>
<dbReference type="PANTHER" id="PTHR23048">
    <property type="entry name" value="MYOSIN LIGHT CHAIN 1, 3"/>
    <property type="match status" value="1"/>
</dbReference>
<keyword evidence="1" id="KW-0677">Repeat</keyword>
<dbReference type="Pfam" id="PF13499">
    <property type="entry name" value="EF-hand_7"/>
    <property type="match status" value="2"/>
</dbReference>
<gene>
    <name evidence="4" type="ORF">BCR42DRAFT_415956</name>
</gene>